<dbReference type="EMBL" id="LVYI01000002">
    <property type="protein sequence ID" value="OAP63340.1"/>
    <property type="molecule type" value="Genomic_DNA"/>
</dbReference>
<dbReference type="GO" id="GO:0006351">
    <property type="term" value="P:DNA-templated transcription"/>
    <property type="evidence" value="ECO:0007669"/>
    <property type="project" value="InterPro"/>
</dbReference>
<evidence type="ECO:0000256" key="1">
    <source>
        <dbReference type="ARBA" id="ARBA00023242"/>
    </source>
</evidence>
<name>A0A178ZUA1_9EURO</name>
<dbReference type="CDD" id="cd12148">
    <property type="entry name" value="fungal_TF_MHR"/>
    <property type="match status" value="1"/>
</dbReference>
<sequence>MANEFLHPRYTAVMDVAPSTAPVSPFAQQQPGHNGDLGHPGDDIWNTFEDYLVTCPDFDPVLSPDTSGQSRPPAAIDGNERSSVPCQQPSRPVSLLDTDGPTTAQALGMTADIDTSLMLLFQLNGEGKFSFNKLTSLSVDQEKVPLYFTLAQPSVFTDSREESGPDLPLGEQARLNLESVFSVEVGRRLLALYDEYVAPQYPIFALSNPLDPTNSPPYLLAAVYAIVQPFIPLDEILFIERAYDTPPYAQLSRISLKAMLAELHAPQLPLIQALLLIVLRPPTTDHVSEVAWKWCLFGTLIAAAQTLGLHQNPRTWRIPEWQISQRRRISWLLYATDKWLACAFGKAPLLTADNWLVNSLSESDSFDAGVDPDNWIYLLSFSHLTSILSRSLQKLFSLRALDTLISDTLATSALIQEFQTELVAWRSQLPDVQDVVDQHKNTLALQTMCKLGDACLMIQLSRANIRPYLAAAKTPDGSNRNADDYNHVRSQSRTALREVVNFIEALDLDHANIFVPIWGQHTVSCLYHTLLLMALTSNTLVDAVEWTNDFQRAYGELRTKSRLIKALRFAYFRIGSIFWKGLVNVFRLEPHILEAFETTRLNVGSSWR</sequence>
<evidence type="ECO:0000313" key="4">
    <source>
        <dbReference type="EMBL" id="OAP63340.1"/>
    </source>
</evidence>
<dbReference type="RefSeq" id="XP_018696707.1">
    <property type="nucleotide sequence ID" value="XM_018834083.1"/>
</dbReference>
<dbReference type="AlphaFoldDB" id="A0A178ZUA1"/>
<dbReference type="PANTHER" id="PTHR31668">
    <property type="entry name" value="GLUCOSE TRANSPORT TRANSCRIPTION REGULATOR RGT1-RELATED-RELATED"/>
    <property type="match status" value="1"/>
</dbReference>
<evidence type="ECO:0000259" key="3">
    <source>
        <dbReference type="SMART" id="SM00906"/>
    </source>
</evidence>
<keyword evidence="5" id="KW-1185">Reference proteome</keyword>
<keyword evidence="1" id="KW-0539">Nucleus</keyword>
<evidence type="ECO:0000313" key="5">
    <source>
        <dbReference type="Proteomes" id="UP000078343"/>
    </source>
</evidence>
<organism evidence="4 5">
    <name type="scientific">Fonsecaea erecta</name>
    <dbReference type="NCBI Taxonomy" id="1367422"/>
    <lineage>
        <taxon>Eukaryota</taxon>
        <taxon>Fungi</taxon>
        <taxon>Dikarya</taxon>
        <taxon>Ascomycota</taxon>
        <taxon>Pezizomycotina</taxon>
        <taxon>Eurotiomycetes</taxon>
        <taxon>Chaetothyriomycetidae</taxon>
        <taxon>Chaetothyriales</taxon>
        <taxon>Herpotrichiellaceae</taxon>
        <taxon>Fonsecaea</taxon>
    </lineage>
</organism>
<reference evidence="4 5" key="1">
    <citation type="submission" date="2016-04" db="EMBL/GenBank/DDBJ databases">
        <title>Draft genome of Fonsecaea erecta CBS 125763.</title>
        <authorList>
            <person name="Weiss V.A."/>
            <person name="Vicente V.A."/>
            <person name="Raittz R.T."/>
            <person name="Moreno L.F."/>
            <person name="De Souza E.M."/>
            <person name="Pedrosa F.O."/>
            <person name="Steffens M.B."/>
            <person name="Faoro H."/>
            <person name="Tadra-Sfeir M.Z."/>
            <person name="Najafzadeh M.J."/>
            <person name="Felipe M.S."/>
            <person name="Teixeira M."/>
            <person name="Sun J."/>
            <person name="Xi L."/>
            <person name="Gomes R."/>
            <person name="De Azevedo C.M."/>
            <person name="Salgado C.G."/>
            <person name="Da Silva M.B."/>
            <person name="Nascimento M.F."/>
            <person name="Queiroz-Telles F."/>
            <person name="Attili D.S."/>
            <person name="Gorbushina A."/>
        </authorList>
    </citation>
    <scope>NUCLEOTIDE SEQUENCE [LARGE SCALE GENOMIC DNA]</scope>
    <source>
        <strain evidence="4 5">CBS 125763</strain>
    </source>
</reference>
<gene>
    <name evidence="4" type="ORF">AYL99_02567</name>
</gene>
<dbReference type="GO" id="GO:0003677">
    <property type="term" value="F:DNA binding"/>
    <property type="evidence" value="ECO:0007669"/>
    <property type="project" value="InterPro"/>
</dbReference>
<protein>
    <recommendedName>
        <fullName evidence="3">Xylanolytic transcriptional activator regulatory domain-containing protein</fullName>
    </recommendedName>
</protein>
<dbReference type="Pfam" id="PF04082">
    <property type="entry name" value="Fungal_trans"/>
    <property type="match status" value="1"/>
</dbReference>
<feature type="region of interest" description="Disordered" evidence="2">
    <location>
        <begin position="59"/>
        <end position="97"/>
    </location>
</feature>
<dbReference type="Proteomes" id="UP000078343">
    <property type="component" value="Unassembled WGS sequence"/>
</dbReference>
<dbReference type="GO" id="GO:0001080">
    <property type="term" value="P:nitrogen catabolite activation of transcription from RNA polymerase II promoter"/>
    <property type="evidence" value="ECO:0007669"/>
    <property type="project" value="TreeGrafter"/>
</dbReference>
<dbReference type="STRING" id="1367422.A0A178ZUA1"/>
<dbReference type="GO" id="GO:0005634">
    <property type="term" value="C:nucleus"/>
    <property type="evidence" value="ECO:0007669"/>
    <property type="project" value="TreeGrafter"/>
</dbReference>
<accession>A0A178ZUA1</accession>
<feature type="compositionally biased region" description="Polar residues" evidence="2">
    <location>
        <begin position="81"/>
        <end position="91"/>
    </location>
</feature>
<dbReference type="SMART" id="SM00906">
    <property type="entry name" value="Fungal_trans"/>
    <property type="match status" value="1"/>
</dbReference>
<dbReference type="InterPro" id="IPR050797">
    <property type="entry name" value="Carb_Metab_Trans_Reg"/>
</dbReference>
<dbReference type="GeneID" id="30006737"/>
<dbReference type="GO" id="GO:0008270">
    <property type="term" value="F:zinc ion binding"/>
    <property type="evidence" value="ECO:0007669"/>
    <property type="project" value="InterPro"/>
</dbReference>
<proteinExistence type="predicted"/>
<dbReference type="OrthoDB" id="1924787at2759"/>
<feature type="domain" description="Xylanolytic transcriptional activator regulatory" evidence="3">
    <location>
        <begin position="293"/>
        <end position="366"/>
    </location>
</feature>
<dbReference type="PANTHER" id="PTHR31668:SF4">
    <property type="entry name" value="TRANSCRIPTIONAL ACTIVATOR PROTEIN DAL81"/>
    <property type="match status" value="1"/>
</dbReference>
<dbReference type="InterPro" id="IPR007219">
    <property type="entry name" value="XnlR_reg_dom"/>
</dbReference>
<evidence type="ECO:0000256" key="2">
    <source>
        <dbReference type="SAM" id="MobiDB-lite"/>
    </source>
</evidence>
<comment type="caution">
    <text evidence="4">The sequence shown here is derived from an EMBL/GenBank/DDBJ whole genome shotgun (WGS) entry which is preliminary data.</text>
</comment>